<sequence length="399" mass="44260">MNKRMKGEAWLRATALVFVANAVSCFGAVLVSDNLDLGERRLNAQLYNTPIQYSSIESATNWLRAADYRYINYREIDGETVAASGKFPYAQIEAGVDYTSLTSRVVRFSVDVKFNNANQSLMNSNDVSCAILYWGNQFKGIPIQTASGDDVATDGFRLRLDPYKGMMQMRSYANNAVLSTNSFMVGYDRTNDWFRMSFEYDKTVSELTWSVVNLETSTAVSNSCTVTAADLPDPANMTRTGFYVGKLTSANYVEGTTPVTMFDNFSVEDYGEILLGYDLWADDHSVGEMGEDPDEDNVDNLEEYAFGGNPSDPDDMGTAFFGTSSLGGTNYYNVIHLMLIDTNEVEYIVEVNDDLVSGSWTNSGSVMSSGAYDESYDLVTNAIPMDAEQGFIRLRVNQK</sequence>
<dbReference type="AlphaFoldDB" id="A0A6C2UMK4"/>
<name>A0A6C2UMK4_9BACT</name>
<evidence type="ECO:0000313" key="1">
    <source>
        <dbReference type="EMBL" id="VGO20657.1"/>
    </source>
</evidence>
<dbReference type="Proteomes" id="UP000346198">
    <property type="component" value="Unassembled WGS sequence"/>
</dbReference>
<keyword evidence="2" id="KW-1185">Reference proteome</keyword>
<organism evidence="1 2">
    <name type="scientific">Pontiella sulfatireligans</name>
    <dbReference type="NCBI Taxonomy" id="2750658"/>
    <lineage>
        <taxon>Bacteria</taxon>
        <taxon>Pseudomonadati</taxon>
        <taxon>Kiritimatiellota</taxon>
        <taxon>Kiritimatiellia</taxon>
        <taxon>Kiritimatiellales</taxon>
        <taxon>Pontiellaceae</taxon>
        <taxon>Pontiella</taxon>
    </lineage>
</organism>
<accession>A0A6C2UMK4</accession>
<dbReference type="EMBL" id="CAAHFH010000002">
    <property type="protein sequence ID" value="VGO20657.1"/>
    <property type="molecule type" value="Genomic_DNA"/>
</dbReference>
<reference evidence="1 2" key="1">
    <citation type="submission" date="2019-04" db="EMBL/GenBank/DDBJ databases">
        <authorList>
            <person name="Van Vliet M D."/>
        </authorList>
    </citation>
    <scope>NUCLEOTIDE SEQUENCE [LARGE SCALE GENOMIC DNA]</scope>
    <source>
        <strain evidence="1 2">F21</strain>
    </source>
</reference>
<dbReference type="RefSeq" id="WP_136062185.1">
    <property type="nucleotide sequence ID" value="NZ_CAAHFH010000002.1"/>
</dbReference>
<protein>
    <submittedName>
        <fullName evidence="1">Uncharacterized protein</fullName>
    </submittedName>
</protein>
<proteinExistence type="predicted"/>
<gene>
    <name evidence="1" type="ORF">SCARR_02723</name>
</gene>
<evidence type="ECO:0000313" key="2">
    <source>
        <dbReference type="Proteomes" id="UP000346198"/>
    </source>
</evidence>